<feature type="region of interest" description="Disordered" evidence="1">
    <location>
        <begin position="352"/>
        <end position="461"/>
    </location>
</feature>
<keyword evidence="3" id="KW-1185">Reference proteome</keyword>
<name>A0A1Y2FX06_9BASI</name>
<dbReference type="InParanoid" id="A0A1Y2FX06"/>
<feature type="compositionally biased region" description="Polar residues" evidence="1">
    <location>
        <begin position="87"/>
        <end position="99"/>
    </location>
</feature>
<accession>A0A1Y2FX06</accession>
<evidence type="ECO:0000256" key="1">
    <source>
        <dbReference type="SAM" id="MobiDB-lite"/>
    </source>
</evidence>
<feature type="compositionally biased region" description="Low complexity" evidence="1">
    <location>
        <begin position="904"/>
        <end position="927"/>
    </location>
</feature>
<feature type="compositionally biased region" description="Low complexity" evidence="1">
    <location>
        <begin position="533"/>
        <end position="548"/>
    </location>
</feature>
<feature type="compositionally biased region" description="Acidic residues" evidence="1">
    <location>
        <begin position="679"/>
        <end position="692"/>
    </location>
</feature>
<feature type="compositionally biased region" description="Polar residues" evidence="1">
    <location>
        <begin position="287"/>
        <end position="305"/>
    </location>
</feature>
<gene>
    <name evidence="2" type="ORF">BCR35DRAFT_217110</name>
</gene>
<organism evidence="2 3">
    <name type="scientific">Leucosporidium creatinivorum</name>
    <dbReference type="NCBI Taxonomy" id="106004"/>
    <lineage>
        <taxon>Eukaryota</taxon>
        <taxon>Fungi</taxon>
        <taxon>Dikarya</taxon>
        <taxon>Basidiomycota</taxon>
        <taxon>Pucciniomycotina</taxon>
        <taxon>Microbotryomycetes</taxon>
        <taxon>Leucosporidiales</taxon>
        <taxon>Leucosporidium</taxon>
    </lineage>
</organism>
<dbReference type="OrthoDB" id="185618at2759"/>
<proteinExistence type="predicted"/>
<evidence type="ECO:0000313" key="3">
    <source>
        <dbReference type="Proteomes" id="UP000193467"/>
    </source>
</evidence>
<dbReference type="AlphaFoldDB" id="A0A1Y2FX06"/>
<feature type="compositionally biased region" description="Low complexity" evidence="1">
    <location>
        <begin position="237"/>
        <end position="250"/>
    </location>
</feature>
<feature type="compositionally biased region" description="Polar residues" evidence="1">
    <location>
        <begin position="251"/>
        <end position="263"/>
    </location>
</feature>
<feature type="compositionally biased region" description="Low complexity" evidence="1">
    <location>
        <begin position="635"/>
        <end position="656"/>
    </location>
</feature>
<feature type="region of interest" description="Disordered" evidence="1">
    <location>
        <begin position="509"/>
        <end position="972"/>
    </location>
</feature>
<feature type="compositionally biased region" description="Low complexity" evidence="1">
    <location>
        <begin position="433"/>
        <end position="446"/>
    </location>
</feature>
<feature type="compositionally biased region" description="Acidic residues" evidence="1">
    <location>
        <begin position="136"/>
        <end position="145"/>
    </location>
</feature>
<feature type="compositionally biased region" description="Low complexity" evidence="1">
    <location>
        <begin position="67"/>
        <end position="86"/>
    </location>
</feature>
<feature type="compositionally biased region" description="Low complexity" evidence="1">
    <location>
        <begin position="272"/>
        <end position="286"/>
    </location>
</feature>
<feature type="compositionally biased region" description="Low complexity" evidence="1">
    <location>
        <begin position="952"/>
        <end position="962"/>
    </location>
</feature>
<feature type="compositionally biased region" description="Low complexity" evidence="1">
    <location>
        <begin position="822"/>
        <end position="860"/>
    </location>
</feature>
<feature type="compositionally biased region" description="Acidic residues" evidence="1">
    <location>
        <begin position="601"/>
        <end position="622"/>
    </location>
</feature>
<feature type="region of interest" description="Disordered" evidence="1">
    <location>
        <begin position="44"/>
        <end position="158"/>
    </location>
</feature>
<feature type="compositionally biased region" description="Pro residues" evidence="1">
    <location>
        <begin position="861"/>
        <end position="903"/>
    </location>
</feature>
<feature type="compositionally biased region" description="Basic and acidic residues" evidence="1">
    <location>
        <begin position="576"/>
        <end position="600"/>
    </location>
</feature>
<dbReference type="STRING" id="106004.A0A1Y2FX06"/>
<sequence length="972" mass="102694">MDERGEGETRCAFPSANDSFEAASQLLGYRLLSFRQDQLKSICSASRSRMDSPYAPSQAGASRRRPTTSSASASALPTSSSLSHLPTVTNVGSPLTTRSGRALGSIGGKTGPGYSPYARRTRALGYDQPPPPTQDQQEDDEEDTAMESSSPVQPKKGLFGVVGRALGSIFRSGSTRSLATSNSLKDVRAELDDYQRGTSPKQTSKGGLGRSKTSGNLALQTTAAPSPAFARQQQMPSSSSLSALSSYNSAQPQQRSTSRSAHSTLVLPPPSSNRSRANSPALSSASYSHTNQRSPSPTRNHLAGSMSSFNLAGQATSPATAVFGNPPPATAYGLQSRSPFASANRAPSIARSASVSSVNGAGERPPSLFPYTSTLPRGGSPLSGSQSVSSNLGGGLQHKRSYTALSVPGGGTPSRAGGLGARARVGSPLNPYAASASGASSSAGWQPSGGGGGDPLGFGGAERARKKQLVWDPEMGLVSREALMREKEANAPPLPKNEAERILEVLEGMGRTPLGEAKRGSIRPKPIPVPLPSHSSTSFARSASVPSSLASPYGRRPTASTSNGARDGHATGMSEQLRRREERRREQIEREREERWRREEEQDVDVGMELMMSEEEEEEEELEQPRRKTRSMLRSSPAKAPSSAKKGGLKASTSSKRLAPPPSASKRSTRSTRSRRDVVEEEPEQEEVEERDEPMSPPPRRSTRKASATPMSPPPPSKSAFKSASKSISKSPAPPPRAKSPSPPPAPAPSAPLISFPPPSTSSTTQPAQRSSLRPGKSHSSRLHTASSKVFSAREEDLPPVDEENLFARLGPATSISSSDKPAASTPFSFAPAPTTSTSTSTSTAPSTSAAAEKPSFSFGAPPPPHSPSPLPLHPSPPTSSQNPPPPSPKRRMTPPPPPPRPTSPTSSAPSSPRRKTSSLLPLLLPHQHQRQRRLHSLSPPLPPPPSKRRTTPQPLLQPTPSRRSESLLVRF</sequence>
<evidence type="ECO:0000313" key="2">
    <source>
        <dbReference type="EMBL" id="ORY88547.1"/>
    </source>
</evidence>
<feature type="compositionally biased region" description="Gly residues" evidence="1">
    <location>
        <begin position="408"/>
        <end position="420"/>
    </location>
</feature>
<feature type="compositionally biased region" description="Gly residues" evidence="1">
    <location>
        <begin position="447"/>
        <end position="460"/>
    </location>
</feature>
<feature type="region of interest" description="Disordered" evidence="1">
    <location>
        <begin position="190"/>
        <end position="305"/>
    </location>
</feature>
<feature type="compositionally biased region" description="Low complexity" evidence="1">
    <location>
        <begin position="378"/>
        <end position="391"/>
    </location>
</feature>
<reference evidence="2 3" key="1">
    <citation type="submission" date="2016-07" db="EMBL/GenBank/DDBJ databases">
        <title>Pervasive Adenine N6-methylation of Active Genes in Fungi.</title>
        <authorList>
            <consortium name="DOE Joint Genome Institute"/>
            <person name="Mondo S.J."/>
            <person name="Dannebaum R.O."/>
            <person name="Kuo R.C."/>
            <person name="Labutti K."/>
            <person name="Haridas S."/>
            <person name="Kuo A."/>
            <person name="Salamov A."/>
            <person name="Ahrendt S.R."/>
            <person name="Lipzen A."/>
            <person name="Sullivan W."/>
            <person name="Andreopoulos W.B."/>
            <person name="Clum A."/>
            <person name="Lindquist E."/>
            <person name="Daum C."/>
            <person name="Ramamoorthy G.K."/>
            <person name="Gryganskyi A."/>
            <person name="Culley D."/>
            <person name="Magnuson J.K."/>
            <person name="James T.Y."/>
            <person name="O'Malley M.A."/>
            <person name="Stajich J.E."/>
            <person name="Spatafora J.W."/>
            <person name="Visel A."/>
            <person name="Grigoriev I.V."/>
        </authorList>
    </citation>
    <scope>NUCLEOTIDE SEQUENCE [LARGE SCALE GENOMIC DNA]</scope>
    <source>
        <strain evidence="2 3">62-1032</strain>
    </source>
</reference>
<comment type="caution">
    <text evidence="2">The sequence shown here is derived from an EMBL/GenBank/DDBJ whole genome shotgun (WGS) entry which is preliminary data.</text>
</comment>
<dbReference type="Proteomes" id="UP000193467">
    <property type="component" value="Unassembled WGS sequence"/>
</dbReference>
<feature type="compositionally biased region" description="Pro residues" evidence="1">
    <location>
        <begin position="732"/>
        <end position="760"/>
    </location>
</feature>
<feature type="compositionally biased region" description="Polar residues" evidence="1">
    <location>
        <begin position="196"/>
        <end position="224"/>
    </location>
</feature>
<protein>
    <submittedName>
        <fullName evidence="2">Uncharacterized protein</fullName>
    </submittedName>
</protein>
<feature type="compositionally biased region" description="Low complexity" evidence="1">
    <location>
        <begin position="718"/>
        <end position="731"/>
    </location>
</feature>
<dbReference type="EMBL" id="MCGR01000009">
    <property type="protein sequence ID" value="ORY88547.1"/>
    <property type="molecule type" value="Genomic_DNA"/>
</dbReference>